<dbReference type="InterPro" id="IPR002125">
    <property type="entry name" value="CMP_dCMP_dom"/>
</dbReference>
<dbReference type="GO" id="GO:0072527">
    <property type="term" value="P:pyrimidine-containing compound metabolic process"/>
    <property type="evidence" value="ECO:0007669"/>
    <property type="project" value="UniProtKB-ARBA"/>
</dbReference>
<dbReference type="EMBL" id="FN538970">
    <property type="protein sequence ID" value="CBA61393.1"/>
    <property type="molecule type" value="Genomic_DNA"/>
</dbReference>
<dbReference type="GO" id="GO:0042802">
    <property type="term" value="F:identical protein binding"/>
    <property type="evidence" value="ECO:0007669"/>
    <property type="project" value="UniProtKB-ARBA"/>
</dbReference>
<dbReference type="Pfam" id="PF00383">
    <property type="entry name" value="dCMP_cyt_deam_1"/>
    <property type="match status" value="1"/>
</dbReference>
<organism evidence="6 7">
    <name type="scientific">Clostridioides difficile (strain CD196)</name>
    <name type="common">Peptoclostridium difficile</name>
    <dbReference type="NCBI Taxonomy" id="645462"/>
    <lineage>
        <taxon>Bacteria</taxon>
        <taxon>Bacillati</taxon>
        <taxon>Bacillota</taxon>
        <taxon>Clostridia</taxon>
        <taxon>Peptostreptococcales</taxon>
        <taxon>Peptostreptococcaceae</taxon>
        <taxon>Clostridioides</taxon>
    </lineage>
</organism>
<dbReference type="GO" id="GO:0005829">
    <property type="term" value="C:cytosol"/>
    <property type="evidence" value="ECO:0007669"/>
    <property type="project" value="TreeGrafter"/>
</dbReference>
<dbReference type="SUPFAM" id="SSF53927">
    <property type="entry name" value="Cytidine deaminase-like"/>
    <property type="match status" value="1"/>
</dbReference>
<evidence type="ECO:0000256" key="4">
    <source>
        <dbReference type="ARBA" id="ARBA00022833"/>
    </source>
</evidence>
<dbReference type="PROSITE" id="PS51747">
    <property type="entry name" value="CYT_DCMP_DEAMINASES_2"/>
    <property type="match status" value="1"/>
</dbReference>
<dbReference type="PROSITE" id="PS00903">
    <property type="entry name" value="CYT_DCMP_DEAMINASES_1"/>
    <property type="match status" value="1"/>
</dbReference>
<name>A0A0H3N4N1_CLODC</name>
<evidence type="ECO:0000259" key="5">
    <source>
        <dbReference type="PROSITE" id="PS51747"/>
    </source>
</evidence>
<feature type="domain" description="CMP/dCMP-type deaminase" evidence="5">
    <location>
        <begin position="24"/>
        <end position="151"/>
    </location>
</feature>
<evidence type="ECO:0000313" key="6">
    <source>
        <dbReference type="EMBL" id="CBA61393.1"/>
    </source>
</evidence>
<dbReference type="AlphaFoldDB" id="A0A0H3N4N1"/>
<dbReference type="PANTHER" id="PTHR11644">
    <property type="entry name" value="CYTIDINE DEAMINASE"/>
    <property type="match status" value="1"/>
</dbReference>
<reference evidence="6 7" key="1">
    <citation type="journal article" date="2009" name="Genome Biol.">
        <title>Comparative genome and phenotypic analysis of Clostridium difficile 027 strains provides insight into the evolution of a hypervirulent bacterium.</title>
        <authorList>
            <person name="Stabler R.A."/>
            <person name="He M."/>
            <person name="Dawson L."/>
            <person name="Martin M."/>
            <person name="Valiente E."/>
            <person name="Corton C."/>
            <person name="Lawley T.D."/>
            <person name="Sebaihia M."/>
            <person name="Quail M.A."/>
            <person name="Rose G."/>
            <person name="Gerding D.N."/>
            <person name="Gibert M."/>
            <person name="Popoff M.R."/>
            <person name="Parkhill J."/>
            <person name="Dougan G."/>
            <person name="Wren B.W."/>
        </authorList>
    </citation>
    <scope>NUCLEOTIDE SEQUENCE [LARGE SCALE GENOMIC DNA]</scope>
    <source>
        <strain evidence="6 7">CD196</strain>
    </source>
</reference>
<dbReference type="InterPro" id="IPR050202">
    <property type="entry name" value="Cyt/Deoxycyt_deaminase"/>
</dbReference>
<dbReference type="Gene3D" id="3.40.140.10">
    <property type="entry name" value="Cytidine Deaminase, domain 2"/>
    <property type="match status" value="1"/>
</dbReference>
<keyword evidence="3" id="KW-0378">Hydrolase</keyword>
<evidence type="ECO:0000256" key="2">
    <source>
        <dbReference type="ARBA" id="ARBA00022723"/>
    </source>
</evidence>
<proteinExistence type="inferred from homology"/>
<dbReference type="HOGENOM" id="CLU_097262_4_0_9"/>
<protein>
    <submittedName>
        <fullName evidence="6">Cytidine/deoxycytidylate deaminase family protein</fullName>
    </submittedName>
</protein>
<dbReference type="InterPro" id="IPR016192">
    <property type="entry name" value="APOBEC/CMP_deaminase_Zn-bd"/>
</dbReference>
<dbReference type="PANTHER" id="PTHR11644:SF2">
    <property type="entry name" value="CYTIDINE DEAMINASE"/>
    <property type="match status" value="1"/>
</dbReference>
<sequence>MCLRRKRRIKDYLYGYNRRINLMKWKELYNNARGKLNPRTISPFIDAGGVAAAILTDSGNVYTGVCIDTACTLGMCAERNAIANMITNGESKITKLVCVMSNGSVGSPCGACREYLMQLDKDSACIEILVNVETEKTVKLSELLPDWWGSDRFI</sequence>
<dbReference type="GO" id="GO:0008270">
    <property type="term" value="F:zinc ion binding"/>
    <property type="evidence" value="ECO:0007669"/>
    <property type="project" value="InterPro"/>
</dbReference>
<dbReference type="GO" id="GO:0055086">
    <property type="term" value="P:nucleobase-containing small molecule metabolic process"/>
    <property type="evidence" value="ECO:0007669"/>
    <property type="project" value="UniProtKB-ARBA"/>
</dbReference>
<dbReference type="Proteomes" id="UP000002068">
    <property type="component" value="Chromosome"/>
</dbReference>
<dbReference type="InterPro" id="IPR016193">
    <property type="entry name" value="Cytidine_deaminase-like"/>
</dbReference>
<evidence type="ECO:0000256" key="3">
    <source>
        <dbReference type="ARBA" id="ARBA00022801"/>
    </source>
</evidence>
<dbReference type="GO" id="GO:0004126">
    <property type="term" value="F:cytidine deaminase activity"/>
    <property type="evidence" value="ECO:0007669"/>
    <property type="project" value="UniProtKB-ARBA"/>
</dbReference>
<keyword evidence="2" id="KW-0479">Metal-binding</keyword>
<dbReference type="CDD" id="cd01283">
    <property type="entry name" value="cytidine_deaminase"/>
    <property type="match status" value="1"/>
</dbReference>
<accession>A0A0H3N4N1</accession>
<gene>
    <name evidence="6" type="ordered locus">CD196_0730</name>
</gene>
<evidence type="ECO:0000256" key="1">
    <source>
        <dbReference type="ARBA" id="ARBA00006576"/>
    </source>
</evidence>
<dbReference type="KEGG" id="cdc:CD196_0730"/>
<dbReference type="NCBIfam" id="NF004064">
    <property type="entry name" value="PRK05578.1"/>
    <property type="match status" value="1"/>
</dbReference>
<evidence type="ECO:0000313" key="7">
    <source>
        <dbReference type="Proteomes" id="UP000002068"/>
    </source>
</evidence>
<keyword evidence="4" id="KW-0862">Zinc</keyword>
<comment type="similarity">
    <text evidence="1">Belongs to the cytidine and deoxycytidylate deaminase family.</text>
</comment>